<keyword evidence="16" id="KW-1185">Reference proteome</keyword>
<accession>A0A4V6ALW7</accession>
<evidence type="ECO:0000313" key="16">
    <source>
        <dbReference type="Proteomes" id="UP000298787"/>
    </source>
</evidence>
<dbReference type="AlphaFoldDB" id="A0A4V6ALW7"/>
<evidence type="ECO:0000256" key="1">
    <source>
        <dbReference type="ARBA" id="ARBA00000885"/>
    </source>
</evidence>
<evidence type="ECO:0000256" key="11">
    <source>
        <dbReference type="ARBA" id="ARBA00023136"/>
    </source>
</evidence>
<feature type="region of interest" description="Disordered" evidence="13">
    <location>
        <begin position="32"/>
        <end position="51"/>
    </location>
</feature>
<dbReference type="GO" id="GO:0000139">
    <property type="term" value="C:Golgi membrane"/>
    <property type="evidence" value="ECO:0007669"/>
    <property type="project" value="TreeGrafter"/>
</dbReference>
<evidence type="ECO:0000256" key="3">
    <source>
        <dbReference type="ARBA" id="ARBA00004496"/>
    </source>
</evidence>
<evidence type="ECO:0000256" key="9">
    <source>
        <dbReference type="ARBA" id="ARBA00022786"/>
    </source>
</evidence>
<feature type="domain" description="HECT" evidence="14">
    <location>
        <begin position="183"/>
        <end position="228"/>
    </location>
</feature>
<evidence type="ECO:0000256" key="4">
    <source>
        <dbReference type="ARBA" id="ARBA00004906"/>
    </source>
</evidence>
<evidence type="ECO:0000256" key="10">
    <source>
        <dbReference type="ARBA" id="ARBA00023043"/>
    </source>
</evidence>
<evidence type="ECO:0000313" key="15">
    <source>
        <dbReference type="EMBL" id="TKS66062.1"/>
    </source>
</evidence>
<dbReference type="GO" id="GO:0061025">
    <property type="term" value="P:membrane fusion"/>
    <property type="evidence" value="ECO:0007669"/>
    <property type="project" value="TreeGrafter"/>
</dbReference>
<dbReference type="GO" id="GO:0000209">
    <property type="term" value="P:protein polyubiquitination"/>
    <property type="evidence" value="ECO:0007669"/>
    <property type="project" value="TreeGrafter"/>
</dbReference>
<name>A0A4V6ALW7_COLLU</name>
<dbReference type="EC" id="2.3.2.26" evidence="5"/>
<dbReference type="GO" id="GO:0061630">
    <property type="term" value="F:ubiquitin protein ligase activity"/>
    <property type="evidence" value="ECO:0007669"/>
    <property type="project" value="UniProtKB-EC"/>
</dbReference>
<dbReference type="PANTHER" id="PTHR11254">
    <property type="entry name" value="HECT DOMAIN UBIQUITIN-PROTEIN LIGASE"/>
    <property type="match status" value="1"/>
</dbReference>
<evidence type="ECO:0000256" key="13">
    <source>
        <dbReference type="SAM" id="MobiDB-lite"/>
    </source>
</evidence>
<dbReference type="GO" id="GO:0005634">
    <property type="term" value="C:nucleus"/>
    <property type="evidence" value="ECO:0007669"/>
    <property type="project" value="TreeGrafter"/>
</dbReference>
<comment type="catalytic activity">
    <reaction evidence="1">
        <text>S-ubiquitinyl-[E2 ubiquitin-conjugating enzyme]-L-cysteine + [acceptor protein]-L-lysine = [E2 ubiquitin-conjugating enzyme]-L-cysteine + N(6)-ubiquitinyl-[acceptor protein]-L-lysine.</text>
        <dbReference type="EC" id="2.3.2.26"/>
    </reaction>
</comment>
<dbReference type="GO" id="GO:0006511">
    <property type="term" value="P:ubiquitin-dependent protein catabolic process"/>
    <property type="evidence" value="ECO:0007669"/>
    <property type="project" value="TreeGrafter"/>
</dbReference>
<keyword evidence="9 12" id="KW-0833">Ubl conjugation pathway</keyword>
<proteinExistence type="predicted"/>
<protein>
    <recommendedName>
        <fullName evidence="5">HECT-type E3 ubiquitin transferase</fullName>
        <ecNumber evidence="5">2.3.2.26</ecNumber>
    </recommendedName>
</protein>
<dbReference type="Pfam" id="PF00632">
    <property type="entry name" value="HECT"/>
    <property type="match status" value="1"/>
</dbReference>
<dbReference type="PROSITE" id="PS50237">
    <property type="entry name" value="HECT"/>
    <property type="match status" value="2"/>
</dbReference>
<keyword evidence="11" id="KW-0472">Membrane</keyword>
<dbReference type="Gene3D" id="3.30.2410.10">
    <property type="entry name" value="Hect, E3 ligase catalytic domain"/>
    <property type="match status" value="1"/>
</dbReference>
<reference evidence="15 16" key="1">
    <citation type="submission" date="2019-01" db="EMBL/GenBank/DDBJ databases">
        <title>Genome Assembly of Collichthys lucidus.</title>
        <authorList>
            <person name="Cai M."/>
            <person name="Xiao S."/>
        </authorList>
    </citation>
    <scope>NUCLEOTIDE SEQUENCE [LARGE SCALE GENOMIC DNA]</scope>
    <source>
        <strain evidence="15">JT15FE1705JMU</strain>
        <tissue evidence="15">Muscle</tissue>
    </source>
</reference>
<evidence type="ECO:0000256" key="5">
    <source>
        <dbReference type="ARBA" id="ARBA00012485"/>
    </source>
</evidence>
<dbReference type="STRING" id="240159.A0A4V6ALW7"/>
<gene>
    <name evidence="15" type="ORF">D9C73_000118</name>
</gene>
<dbReference type="SUPFAM" id="SSF56204">
    <property type="entry name" value="Hect, E3 ligase catalytic domain"/>
    <property type="match status" value="2"/>
</dbReference>
<keyword evidence="7" id="KW-0808">Transferase</keyword>
<dbReference type="EMBL" id="CM014078">
    <property type="protein sequence ID" value="TKS66062.1"/>
    <property type="molecule type" value="Genomic_DNA"/>
</dbReference>
<comment type="caution">
    <text evidence="12">Lacks conserved residue(s) required for the propagation of feature annotation.</text>
</comment>
<evidence type="ECO:0000256" key="7">
    <source>
        <dbReference type="ARBA" id="ARBA00022679"/>
    </source>
</evidence>
<keyword evidence="6" id="KW-0963">Cytoplasm</keyword>
<keyword evidence="10" id="KW-0040">ANK repeat</keyword>
<evidence type="ECO:0000259" key="14">
    <source>
        <dbReference type="PROSITE" id="PS50237"/>
    </source>
</evidence>
<organism evidence="15 16">
    <name type="scientific">Collichthys lucidus</name>
    <name type="common">Big head croaker</name>
    <name type="synonym">Sciaena lucida</name>
    <dbReference type="NCBI Taxonomy" id="240159"/>
    <lineage>
        <taxon>Eukaryota</taxon>
        <taxon>Metazoa</taxon>
        <taxon>Chordata</taxon>
        <taxon>Craniata</taxon>
        <taxon>Vertebrata</taxon>
        <taxon>Euteleostomi</taxon>
        <taxon>Actinopterygii</taxon>
        <taxon>Neopterygii</taxon>
        <taxon>Teleostei</taxon>
        <taxon>Neoteleostei</taxon>
        <taxon>Acanthomorphata</taxon>
        <taxon>Eupercaria</taxon>
        <taxon>Sciaenidae</taxon>
        <taxon>Collichthys</taxon>
    </lineage>
</organism>
<sequence length="511" mass="56469">MSTNESTLAENMGRAVLAAIQDFSAARATATATATGPNSVPLPSVPQRPSTHSRFVRRTKACKHYTRDVVCLPFSSASTFRIPRGDSRANLAQDGLIGKISFTSDCPVYLEEDEALEEAIQRSLLDECDGPAVNIFRSSEMLSKEEIAGLLQAHSERVITSGTRQIYISRTNVWTTALRVFKRPSFAESCDMLYVTFASDEHDAVEDAADLGGPRREFFRLLVKAIFQDSGAFEGTPNGCSPRLNILHLQNGLFRTIGRMMSTIIIQGGEPPAFLSLSVVDYIVSGDILQVHVTPDDIGDPDLRENLKKVQQATLQDDLEKAVSCCDSWRYQVLYHTVVQRQSCLDQLIDGLSHYGVLSLLRENPSLRVLLDIPGEDKGLAADFVAGILKPSYSVLGSNRRAREELMVVKFREFLQCVENKELRDTYGDRTLTKDEEAFLNTLSPGHILAFATGSSKVPAIGFHPTPKLIFIHDEDRHLPNAHTCANELHLFVNATTMADVCCSVIHHCLV</sequence>
<dbReference type="Proteomes" id="UP000298787">
    <property type="component" value="Chromosome 1"/>
</dbReference>
<dbReference type="SMART" id="SM00119">
    <property type="entry name" value="HECTc"/>
    <property type="match status" value="1"/>
</dbReference>
<feature type="domain" description="HECT" evidence="14">
    <location>
        <begin position="448"/>
        <end position="491"/>
    </location>
</feature>
<comment type="subcellular location">
    <subcellularLocation>
        <location evidence="3">Cytoplasm</location>
    </subcellularLocation>
    <subcellularLocation>
        <location evidence="2">Endomembrane system</location>
    </subcellularLocation>
</comment>
<comment type="pathway">
    <text evidence="4">Protein modification; protein ubiquitination.</text>
</comment>
<evidence type="ECO:0000256" key="6">
    <source>
        <dbReference type="ARBA" id="ARBA00022490"/>
    </source>
</evidence>
<evidence type="ECO:0000256" key="8">
    <source>
        <dbReference type="ARBA" id="ARBA00022737"/>
    </source>
</evidence>
<dbReference type="InterPro" id="IPR050409">
    <property type="entry name" value="E3_ubiq-protein_ligase"/>
</dbReference>
<dbReference type="PANTHER" id="PTHR11254:SF363">
    <property type="entry name" value="E3 UBIQUITIN-PROTEIN LIGASE HACE1"/>
    <property type="match status" value="1"/>
</dbReference>
<dbReference type="Gene3D" id="3.90.1750.10">
    <property type="entry name" value="Hect, E3 ligase catalytic domains"/>
    <property type="match status" value="1"/>
</dbReference>
<dbReference type="InterPro" id="IPR035983">
    <property type="entry name" value="Hect_E3_ubiquitin_ligase"/>
</dbReference>
<keyword evidence="8" id="KW-0677">Repeat</keyword>
<evidence type="ECO:0000256" key="2">
    <source>
        <dbReference type="ARBA" id="ARBA00004308"/>
    </source>
</evidence>
<dbReference type="InterPro" id="IPR000569">
    <property type="entry name" value="HECT_dom"/>
</dbReference>
<evidence type="ECO:0000256" key="12">
    <source>
        <dbReference type="PROSITE-ProRule" id="PRU00104"/>
    </source>
</evidence>
<dbReference type="GO" id="GO:0007030">
    <property type="term" value="P:Golgi organization"/>
    <property type="evidence" value="ECO:0007669"/>
    <property type="project" value="TreeGrafter"/>
</dbReference>
<feature type="active site" description="Glycyl thioester intermediate" evidence="12">
    <location>
        <position position="485"/>
    </location>
</feature>